<organism evidence="2 3">
    <name type="scientific">Vibrio eleionomae</name>
    <dbReference type="NCBI Taxonomy" id="2653505"/>
    <lineage>
        <taxon>Bacteria</taxon>
        <taxon>Pseudomonadati</taxon>
        <taxon>Pseudomonadota</taxon>
        <taxon>Gammaproteobacteria</taxon>
        <taxon>Vibrionales</taxon>
        <taxon>Vibrionaceae</taxon>
        <taxon>Vibrio</taxon>
    </lineage>
</organism>
<dbReference type="EMBL" id="WEKT01000040">
    <property type="protein sequence ID" value="MZI94928.1"/>
    <property type="molecule type" value="Genomic_DNA"/>
</dbReference>
<feature type="transmembrane region" description="Helical" evidence="1">
    <location>
        <begin position="16"/>
        <end position="38"/>
    </location>
</feature>
<dbReference type="InterPro" id="IPR005625">
    <property type="entry name" value="PepSY-ass_TM"/>
</dbReference>
<evidence type="ECO:0000313" key="2">
    <source>
        <dbReference type="EMBL" id="MZI94928.1"/>
    </source>
</evidence>
<keyword evidence="1" id="KW-0812">Transmembrane</keyword>
<sequence length="432" mass="48732">MNQHSDLIAFIRRLHFYIGFFIGPFIFIAALTGTLYVLTPQLEGWVYHHELTAPAQGKVQPLSTQVNAALQSLDKPLTIKSVRPAPQPGDTTRVLFRDPTLTKYQARTVFVDPVSLEIRGTLASYGTSGVLPLRIAIDFMHKDLLLGDVGRYYSELAASWMWIAALGGTILWWRQKAPKRRTKFNTYARHRHNHSRIGIWISLGLLFFSATGLTWSKWAGANIAQWRHTIGWVTPTPSRHIPQAKAVPVTIQTEKFDEIQATARHFGIDANKIEIVPAYQKNQAWMVKEIDRRWPTQVDSVAINPQNLSVISHAEFEKFPLVAKLIRWGIDAHMGVLFGLINQIILALFGISLCCIIVFGYAMWWKKRPQAGNGFTPLRQAWAPLSIPIKCLIALTTLVLSLALPVLGISVILFCVFDVIRWQLTSVRAELV</sequence>
<proteinExistence type="predicted"/>
<keyword evidence="1" id="KW-0472">Membrane</keyword>
<feature type="transmembrane region" description="Helical" evidence="1">
    <location>
        <begin position="197"/>
        <end position="216"/>
    </location>
</feature>
<feature type="transmembrane region" description="Helical" evidence="1">
    <location>
        <begin position="152"/>
        <end position="173"/>
    </location>
</feature>
<dbReference type="AlphaFoldDB" id="A0A7X4RVU7"/>
<dbReference type="RefSeq" id="WP_161157406.1">
    <property type="nucleotide sequence ID" value="NZ_WEKT01000040.1"/>
</dbReference>
<evidence type="ECO:0000256" key="1">
    <source>
        <dbReference type="SAM" id="Phobius"/>
    </source>
</evidence>
<keyword evidence="1" id="KW-1133">Transmembrane helix</keyword>
<protein>
    <submittedName>
        <fullName evidence="2">PepSY domain-containing protein</fullName>
    </submittedName>
</protein>
<reference evidence="2 3" key="1">
    <citation type="submission" date="2019-10" db="EMBL/GenBank/DDBJ databases">
        <title>Vibrio sp. nov. isolated from a shrimp pond.</title>
        <authorList>
            <person name="Gomez-Gil B."/>
            <person name="Enciso-Ibarra J."/>
            <person name="Enciso-Ibarra K."/>
            <person name="Bolan-Mejia C."/>
        </authorList>
    </citation>
    <scope>NUCLEOTIDE SEQUENCE [LARGE SCALE GENOMIC DNA]</scope>
    <source>
        <strain evidence="2 3">CAIM 722</strain>
    </source>
</reference>
<name>A0A7X4RVU7_9VIBR</name>
<dbReference type="Proteomes" id="UP000462621">
    <property type="component" value="Unassembled WGS sequence"/>
</dbReference>
<dbReference type="PANTHER" id="PTHR34219">
    <property type="entry name" value="IRON-REGULATED INNER MEMBRANE PROTEIN-RELATED"/>
    <property type="match status" value="1"/>
</dbReference>
<gene>
    <name evidence="2" type="ORF">F9817_17260</name>
</gene>
<evidence type="ECO:0000313" key="3">
    <source>
        <dbReference type="Proteomes" id="UP000462621"/>
    </source>
</evidence>
<dbReference type="Pfam" id="PF03929">
    <property type="entry name" value="PepSY_TM"/>
    <property type="match status" value="1"/>
</dbReference>
<accession>A0A7X4RVU7</accession>
<feature type="transmembrane region" description="Helical" evidence="1">
    <location>
        <begin position="392"/>
        <end position="420"/>
    </location>
</feature>
<comment type="caution">
    <text evidence="2">The sequence shown here is derived from an EMBL/GenBank/DDBJ whole genome shotgun (WGS) entry which is preliminary data.</text>
</comment>
<keyword evidence="3" id="KW-1185">Reference proteome</keyword>
<feature type="transmembrane region" description="Helical" evidence="1">
    <location>
        <begin position="344"/>
        <end position="364"/>
    </location>
</feature>
<dbReference type="PANTHER" id="PTHR34219:SF1">
    <property type="entry name" value="PEPSY DOMAIN-CONTAINING PROTEIN"/>
    <property type="match status" value="1"/>
</dbReference>